<feature type="transmembrane region" description="Helical" evidence="1">
    <location>
        <begin position="12"/>
        <end position="31"/>
    </location>
</feature>
<name>A0ABN0HC05_9LEPT</name>
<proteinExistence type="predicted"/>
<evidence type="ECO:0008006" key="4">
    <source>
        <dbReference type="Google" id="ProtNLM"/>
    </source>
</evidence>
<keyword evidence="3" id="KW-1185">Reference proteome</keyword>
<dbReference type="Proteomes" id="UP000018720">
    <property type="component" value="Unassembled WGS sequence"/>
</dbReference>
<dbReference type="EMBL" id="AHOM02000004">
    <property type="protein sequence ID" value="EJZ43304.1"/>
    <property type="molecule type" value="Genomic_DNA"/>
</dbReference>
<protein>
    <recommendedName>
        <fullName evidence="4">Lipoprotein</fullName>
    </recommendedName>
</protein>
<comment type="caution">
    <text evidence="2">The sequence shown here is derived from an EMBL/GenBank/DDBJ whole genome shotgun (WGS) entry which is preliminary data.</text>
</comment>
<accession>A0ABN0HC05</accession>
<evidence type="ECO:0000256" key="1">
    <source>
        <dbReference type="SAM" id="Phobius"/>
    </source>
</evidence>
<reference evidence="2 3" key="1">
    <citation type="submission" date="2012-08" db="EMBL/GenBank/DDBJ databases">
        <authorList>
            <person name="Harkins D.M."/>
            <person name="Durkin A.S."/>
            <person name="Selengut J.D."/>
            <person name="Sanka R."/>
            <person name="DePew J."/>
            <person name="Purushe J."/>
            <person name="Matthias M.A."/>
            <person name="Vinetz J.M."/>
            <person name="Sutton G.G."/>
            <person name="Nelson W.C."/>
            <person name="Fouts D.E."/>
        </authorList>
    </citation>
    <scope>NUCLEOTIDE SEQUENCE [LARGE SCALE GENOMIC DNA]</scope>
    <source>
        <strain evidence="2 3">MMD4847</strain>
    </source>
</reference>
<evidence type="ECO:0000313" key="2">
    <source>
        <dbReference type="EMBL" id="EJZ43304.1"/>
    </source>
</evidence>
<sequence length="338" mass="38558">MTGFEGIGMQKIILGLIKVVIVFGIFGCLPYQKKRTLISQTEVSRNADFDSKSEYSIEYKLTESGLQFSFTENKTNFDKVAYDRTYNVQRTGADFDSDVCGERKNYSKCLVEGPFTIMGIGIIFTLPILIYDWATYPIYRLKTYDETKRETERSPKSAVKIENTPAAVTLVNKGLNFAKSYIFKNGKVTVPISDLDMFKLTKSAEVQHYWNDRPVYKSEQSSYFYFVTDLQNNNLIPAAWIEGEKIYSASAYKRINNAWMKKKESECKASFDYSILRESINHISDEGNYTNELVAQGLVNSACKKFDGTDSYSPCVYNFSSCIPIIRSSLNNEFGIKK</sequence>
<evidence type="ECO:0000313" key="3">
    <source>
        <dbReference type="Proteomes" id="UP000018720"/>
    </source>
</evidence>
<keyword evidence="1" id="KW-1133">Transmembrane helix</keyword>
<gene>
    <name evidence="2" type="ORF">LEP1GSC178_3079</name>
</gene>
<keyword evidence="1" id="KW-0812">Transmembrane</keyword>
<organism evidence="2 3">
    <name type="scientific">Leptospira licerasiae str. MMD4847</name>
    <dbReference type="NCBI Taxonomy" id="1049971"/>
    <lineage>
        <taxon>Bacteria</taxon>
        <taxon>Pseudomonadati</taxon>
        <taxon>Spirochaetota</taxon>
        <taxon>Spirochaetia</taxon>
        <taxon>Leptospirales</taxon>
        <taxon>Leptospiraceae</taxon>
        <taxon>Leptospira</taxon>
    </lineage>
</organism>
<dbReference type="RefSeq" id="WP_008591174.1">
    <property type="nucleotide sequence ID" value="NZ_AHOM02000004.1"/>
</dbReference>
<keyword evidence="1" id="KW-0472">Membrane</keyword>
<feature type="transmembrane region" description="Helical" evidence="1">
    <location>
        <begin position="113"/>
        <end position="134"/>
    </location>
</feature>